<evidence type="ECO:0000313" key="3">
    <source>
        <dbReference type="EMBL" id="KMZ66934.1"/>
    </source>
</evidence>
<dbReference type="GO" id="GO:0003723">
    <property type="term" value="F:RNA binding"/>
    <property type="evidence" value="ECO:0000318"/>
    <property type="project" value="GO_Central"/>
</dbReference>
<gene>
    <name evidence="3" type="ORF">ZOSMA_281G00150</name>
</gene>
<dbReference type="OrthoDB" id="1432093at2759"/>
<dbReference type="PANTHER" id="PTHR15092">
    <property type="entry name" value="POLY A -SPECIFIC RIBONUCLEASE/TARGET OF EGR1, MEMBER 1"/>
    <property type="match status" value="1"/>
</dbReference>
<dbReference type="OMA" id="DHFPYIV"/>
<accession>A0A0K9PD70</accession>
<evidence type="ECO:0000256" key="2">
    <source>
        <dbReference type="ARBA" id="ARBA00008372"/>
    </source>
</evidence>
<name>A0A0K9PD70_ZOSMR</name>
<dbReference type="STRING" id="29655.A0A0K9PD70"/>
<evidence type="ECO:0000313" key="4">
    <source>
        <dbReference type="Proteomes" id="UP000036987"/>
    </source>
</evidence>
<sequence>MLRHRQQTKWLLTSMFSRILTVTTSSLRRPISTSVKKVTRSNFEATLKKLRLDVRESDFIAIDLEMTGVTSAPWRESFAFDDFEVQYLKLKDSAEKFGIMQFGVCPFRWDHTKKFFVANPYNFYTFPRKELPIDMPSCEFLCQTSSIEFLAKHQFDFNAYVNEGISYLSKDQETEALRTLSFTFKKKLRVSLDNSIVPVEIPLSSTADYFFTERMKNIFAEWRNGILKGSLADAHTTDFWPQFETIFFKRRPAILLDGFNSHHYNLIQKVIKMYFRDLVYVSKVHDDDLYQRNLVVYSTSDDDRALLMKEVHEDLCNKAKEKIRHAVGVRHVIDLLASEKKLIVGHSCNLDLAHIFSKFIRPLPSTMTEFACSLHECFPYIIDTKNLLKRNAAIQSLMDKKRKSLSSIFSLLCPELSSPSSSHTSSCIQHVKIDVPRDVTGNSGAKHEAGYDAFMTGCVFAQECSILGIDFKRQMGSLDLSKNEKLQKHINLIYPSYRTEVALDLKTGTAEIPINPAEQYNNENKGNIIFLWGFPSKINPPELRECILKALGVAESVMSIIFIDESAALIQFNNQDSASKFLVLKDSLDSKKSVTAIHPLSPLLKCGNTHAADYATYKEICRSSASKVLFADQAETLNIRWTTKLISNNPCSSQAGQTSNIYLKETSLSFVEL</sequence>
<dbReference type="Pfam" id="PF04857">
    <property type="entry name" value="CAF1"/>
    <property type="match status" value="1"/>
</dbReference>
<dbReference type="Gene3D" id="3.30.420.10">
    <property type="entry name" value="Ribonuclease H-like superfamily/Ribonuclease H"/>
    <property type="match status" value="2"/>
</dbReference>
<dbReference type="GO" id="GO:0000175">
    <property type="term" value="F:3'-5'-RNA exonuclease activity"/>
    <property type="evidence" value="ECO:0000318"/>
    <property type="project" value="GO_Central"/>
</dbReference>
<dbReference type="AlphaFoldDB" id="A0A0K9PD70"/>
<comment type="cofactor">
    <cofactor evidence="1">
        <name>a divalent metal cation</name>
        <dbReference type="ChEBI" id="CHEBI:60240"/>
    </cofactor>
</comment>
<comment type="similarity">
    <text evidence="2">Belongs to the CAF1 family.</text>
</comment>
<dbReference type="InterPro" id="IPR006941">
    <property type="entry name" value="RNase_CAF1"/>
</dbReference>
<dbReference type="PANTHER" id="PTHR15092:SF22">
    <property type="entry name" value="POLY(A)-SPECIFIC RIBONUCLEASE PNLDC1"/>
    <property type="match status" value="1"/>
</dbReference>
<dbReference type="EMBL" id="LFYR01000935">
    <property type="protein sequence ID" value="KMZ66934.1"/>
    <property type="molecule type" value="Genomic_DNA"/>
</dbReference>
<evidence type="ECO:0000256" key="1">
    <source>
        <dbReference type="ARBA" id="ARBA00001968"/>
    </source>
</evidence>
<dbReference type="Proteomes" id="UP000036987">
    <property type="component" value="Unassembled WGS sequence"/>
</dbReference>
<proteinExistence type="inferred from homology"/>
<keyword evidence="4" id="KW-1185">Reference proteome</keyword>
<dbReference type="InterPro" id="IPR012337">
    <property type="entry name" value="RNaseH-like_sf"/>
</dbReference>
<dbReference type="SUPFAM" id="SSF53098">
    <property type="entry name" value="Ribonuclease H-like"/>
    <property type="match status" value="1"/>
</dbReference>
<dbReference type="InterPro" id="IPR036397">
    <property type="entry name" value="RNaseH_sf"/>
</dbReference>
<reference evidence="4" key="1">
    <citation type="journal article" date="2016" name="Nature">
        <title>The genome of the seagrass Zostera marina reveals angiosperm adaptation to the sea.</title>
        <authorList>
            <person name="Olsen J.L."/>
            <person name="Rouze P."/>
            <person name="Verhelst B."/>
            <person name="Lin Y.-C."/>
            <person name="Bayer T."/>
            <person name="Collen J."/>
            <person name="Dattolo E."/>
            <person name="De Paoli E."/>
            <person name="Dittami S."/>
            <person name="Maumus F."/>
            <person name="Michel G."/>
            <person name="Kersting A."/>
            <person name="Lauritano C."/>
            <person name="Lohaus R."/>
            <person name="Toepel M."/>
            <person name="Tonon T."/>
            <person name="Vanneste K."/>
            <person name="Amirebrahimi M."/>
            <person name="Brakel J."/>
            <person name="Bostroem C."/>
            <person name="Chovatia M."/>
            <person name="Grimwood J."/>
            <person name="Jenkins J.W."/>
            <person name="Jueterbock A."/>
            <person name="Mraz A."/>
            <person name="Stam W.T."/>
            <person name="Tice H."/>
            <person name="Bornberg-Bauer E."/>
            <person name="Green P.J."/>
            <person name="Pearson G.A."/>
            <person name="Procaccini G."/>
            <person name="Duarte C.M."/>
            <person name="Schmutz J."/>
            <person name="Reusch T.B.H."/>
            <person name="Van de Peer Y."/>
        </authorList>
    </citation>
    <scope>NUCLEOTIDE SEQUENCE [LARGE SCALE GENOMIC DNA]</scope>
    <source>
        <strain evidence="4">cv. Finnish</strain>
    </source>
</reference>
<protein>
    <submittedName>
        <fullName evidence="3">Poly(A)-specific ribonuclease PARN</fullName>
    </submittedName>
</protein>
<dbReference type="InterPro" id="IPR051181">
    <property type="entry name" value="CAF1_poly(A)_ribonucleases"/>
</dbReference>
<comment type="caution">
    <text evidence="3">The sequence shown here is derived from an EMBL/GenBank/DDBJ whole genome shotgun (WGS) entry which is preliminary data.</text>
</comment>
<organism evidence="3 4">
    <name type="scientific">Zostera marina</name>
    <name type="common">Eelgrass</name>
    <dbReference type="NCBI Taxonomy" id="29655"/>
    <lineage>
        <taxon>Eukaryota</taxon>
        <taxon>Viridiplantae</taxon>
        <taxon>Streptophyta</taxon>
        <taxon>Embryophyta</taxon>
        <taxon>Tracheophyta</taxon>
        <taxon>Spermatophyta</taxon>
        <taxon>Magnoliopsida</taxon>
        <taxon>Liliopsida</taxon>
        <taxon>Zosteraceae</taxon>
        <taxon>Zostera</taxon>
    </lineage>
</organism>